<reference evidence="11 12" key="1">
    <citation type="submission" date="2014-04" db="EMBL/GenBank/DDBJ databases">
        <authorList>
            <consortium name="DOE Joint Genome Institute"/>
            <person name="Kuo A."/>
            <person name="Kohler A."/>
            <person name="Costa M.D."/>
            <person name="Nagy L.G."/>
            <person name="Floudas D."/>
            <person name="Copeland A."/>
            <person name="Barry K.W."/>
            <person name="Cichocki N."/>
            <person name="Veneault-Fourrey C."/>
            <person name="LaButti K."/>
            <person name="Lindquist E.A."/>
            <person name="Lipzen A."/>
            <person name="Lundell T."/>
            <person name="Morin E."/>
            <person name="Murat C."/>
            <person name="Sun H."/>
            <person name="Tunlid A."/>
            <person name="Henrissat B."/>
            <person name="Grigoriev I.V."/>
            <person name="Hibbett D.S."/>
            <person name="Martin F."/>
            <person name="Nordberg H.P."/>
            <person name="Cantor M.N."/>
            <person name="Hua S.X."/>
        </authorList>
    </citation>
    <scope>NUCLEOTIDE SEQUENCE [LARGE SCALE GENOMIC DNA]</scope>
    <source>
        <strain evidence="11 12">Marx 270</strain>
    </source>
</reference>
<comment type="pathway">
    <text evidence="2">Secondary metabolite biosynthesis.</text>
</comment>
<dbReference type="Pfam" id="PF13813">
    <property type="entry name" value="MBOAT_2"/>
    <property type="match status" value="1"/>
</dbReference>
<dbReference type="InterPro" id="IPR044851">
    <property type="entry name" value="Wax_synthase"/>
</dbReference>
<keyword evidence="12" id="KW-1185">Reference proteome</keyword>
<gene>
    <name evidence="11" type="ORF">M404DRAFT_20480</name>
</gene>
<evidence type="ECO:0000256" key="3">
    <source>
        <dbReference type="ARBA" id="ARBA00007282"/>
    </source>
</evidence>
<dbReference type="AlphaFoldDB" id="A0A0C3KQW0"/>
<evidence type="ECO:0000256" key="6">
    <source>
        <dbReference type="ARBA" id="ARBA00022989"/>
    </source>
</evidence>
<dbReference type="HOGENOM" id="CLU_032731_1_1_1"/>
<feature type="compositionally biased region" description="Basic and acidic residues" evidence="8">
    <location>
        <begin position="265"/>
        <end position="274"/>
    </location>
</feature>
<sequence>MGVLFVAAQSLLPAFVALNFESSSWRIIACGLIIALIAADMTTLDTGVGYFDYCLGGTMGVNVLDAIRFLLLTRPLEEYRHESDKVPAYQLPFIQRYFWVASISPRGIGWSFKVNLHHVKARLNIDCAWQANHSIPVVEPHHRTRKAFIASRLRRIFKHYFLFEAALLYIRSNPAFTSMASLASQGYFLCCLNALVMPFRFYFGVTCIQSAAAISAVVANIHEPELWPAPFGHWGDAYTIRRFWGRTWHQNFRYTLTIFGPNTRKDRPWEDRSPSKGSSTQQPKQRDSWATSYHKLCNAFLCSAFIHVCGDVVLQIRIRKRFTLSPNIIGFSLPFFLLQPIGVLIEDAAIGIGKRTGMKMGRWSKILGYAWVLVWMCWTLHPWMDGLKDGIEAAYPTLEPGITKFFRVTVTERIVKKVFGIDLASTISSWFTALQS</sequence>
<dbReference type="Proteomes" id="UP000054217">
    <property type="component" value="Unassembled WGS sequence"/>
</dbReference>
<evidence type="ECO:0000256" key="2">
    <source>
        <dbReference type="ARBA" id="ARBA00005179"/>
    </source>
</evidence>
<accession>A0A0C3KQW0</accession>
<dbReference type="PANTHER" id="PTHR31595">
    <property type="entry name" value="LONG-CHAIN-ALCOHOL O-FATTY-ACYLTRANSFERASE 3-RELATED"/>
    <property type="match status" value="1"/>
</dbReference>
<dbReference type="OrthoDB" id="1077582at2759"/>
<protein>
    <recommendedName>
        <fullName evidence="10">Wax synthase domain-containing protein</fullName>
    </recommendedName>
</protein>
<evidence type="ECO:0000256" key="1">
    <source>
        <dbReference type="ARBA" id="ARBA00004141"/>
    </source>
</evidence>
<feature type="compositionally biased region" description="Polar residues" evidence="8">
    <location>
        <begin position="275"/>
        <end position="286"/>
    </location>
</feature>
<evidence type="ECO:0000256" key="5">
    <source>
        <dbReference type="ARBA" id="ARBA00022692"/>
    </source>
</evidence>
<keyword evidence="4" id="KW-0808">Transferase</keyword>
<feature type="transmembrane region" description="Helical" evidence="9">
    <location>
        <begin position="366"/>
        <end position="384"/>
    </location>
</feature>
<feature type="domain" description="Wax synthase" evidence="10">
    <location>
        <begin position="227"/>
        <end position="321"/>
    </location>
</feature>
<evidence type="ECO:0000256" key="4">
    <source>
        <dbReference type="ARBA" id="ARBA00022679"/>
    </source>
</evidence>
<dbReference type="PANTHER" id="PTHR31595:SF57">
    <property type="entry name" value="OS04G0481900 PROTEIN"/>
    <property type="match status" value="1"/>
</dbReference>
<name>A0A0C3KQW0_PISTI</name>
<dbReference type="STRING" id="870435.A0A0C3KQW0"/>
<dbReference type="EMBL" id="KN831949">
    <property type="protein sequence ID" value="KIO11902.1"/>
    <property type="molecule type" value="Genomic_DNA"/>
</dbReference>
<evidence type="ECO:0000313" key="12">
    <source>
        <dbReference type="Proteomes" id="UP000054217"/>
    </source>
</evidence>
<organism evidence="11 12">
    <name type="scientific">Pisolithus tinctorius Marx 270</name>
    <dbReference type="NCBI Taxonomy" id="870435"/>
    <lineage>
        <taxon>Eukaryota</taxon>
        <taxon>Fungi</taxon>
        <taxon>Dikarya</taxon>
        <taxon>Basidiomycota</taxon>
        <taxon>Agaricomycotina</taxon>
        <taxon>Agaricomycetes</taxon>
        <taxon>Agaricomycetidae</taxon>
        <taxon>Boletales</taxon>
        <taxon>Sclerodermatineae</taxon>
        <taxon>Pisolithaceae</taxon>
        <taxon>Pisolithus</taxon>
    </lineage>
</organism>
<keyword evidence="7 9" id="KW-0472">Membrane</keyword>
<evidence type="ECO:0000256" key="8">
    <source>
        <dbReference type="SAM" id="MobiDB-lite"/>
    </source>
</evidence>
<dbReference type="InterPro" id="IPR032805">
    <property type="entry name" value="Wax_synthase_dom"/>
</dbReference>
<dbReference type="GO" id="GO:0006629">
    <property type="term" value="P:lipid metabolic process"/>
    <property type="evidence" value="ECO:0007669"/>
    <property type="project" value="InterPro"/>
</dbReference>
<dbReference type="InParanoid" id="A0A0C3KQW0"/>
<keyword evidence="5 9" id="KW-0812">Transmembrane</keyword>
<reference evidence="12" key="2">
    <citation type="submission" date="2015-01" db="EMBL/GenBank/DDBJ databases">
        <title>Evolutionary Origins and Diversification of the Mycorrhizal Mutualists.</title>
        <authorList>
            <consortium name="DOE Joint Genome Institute"/>
            <consortium name="Mycorrhizal Genomics Consortium"/>
            <person name="Kohler A."/>
            <person name="Kuo A."/>
            <person name="Nagy L.G."/>
            <person name="Floudas D."/>
            <person name="Copeland A."/>
            <person name="Barry K.W."/>
            <person name="Cichocki N."/>
            <person name="Veneault-Fourrey C."/>
            <person name="LaButti K."/>
            <person name="Lindquist E.A."/>
            <person name="Lipzen A."/>
            <person name="Lundell T."/>
            <person name="Morin E."/>
            <person name="Murat C."/>
            <person name="Riley R."/>
            <person name="Ohm R."/>
            <person name="Sun H."/>
            <person name="Tunlid A."/>
            <person name="Henrissat B."/>
            <person name="Grigoriev I.V."/>
            <person name="Hibbett D.S."/>
            <person name="Martin F."/>
        </authorList>
    </citation>
    <scope>NUCLEOTIDE SEQUENCE [LARGE SCALE GENOMIC DNA]</scope>
    <source>
        <strain evidence="12">Marx 270</strain>
    </source>
</reference>
<dbReference type="GO" id="GO:0016020">
    <property type="term" value="C:membrane"/>
    <property type="evidence" value="ECO:0007669"/>
    <property type="project" value="UniProtKB-SubCell"/>
</dbReference>
<proteinExistence type="inferred from homology"/>
<comment type="similarity">
    <text evidence="3">Belongs to the wax synthase family.</text>
</comment>
<keyword evidence="6 9" id="KW-1133">Transmembrane helix</keyword>
<feature type="region of interest" description="Disordered" evidence="8">
    <location>
        <begin position="265"/>
        <end position="286"/>
    </location>
</feature>
<dbReference type="GO" id="GO:0008374">
    <property type="term" value="F:O-acyltransferase activity"/>
    <property type="evidence" value="ECO:0007669"/>
    <property type="project" value="InterPro"/>
</dbReference>
<evidence type="ECO:0000256" key="9">
    <source>
        <dbReference type="SAM" id="Phobius"/>
    </source>
</evidence>
<feature type="transmembrane region" description="Helical" evidence="9">
    <location>
        <begin position="328"/>
        <end position="345"/>
    </location>
</feature>
<evidence type="ECO:0000256" key="7">
    <source>
        <dbReference type="ARBA" id="ARBA00023136"/>
    </source>
</evidence>
<comment type="subcellular location">
    <subcellularLocation>
        <location evidence="1">Membrane</location>
        <topology evidence="1">Multi-pass membrane protein</topology>
    </subcellularLocation>
</comment>
<evidence type="ECO:0000313" key="11">
    <source>
        <dbReference type="EMBL" id="KIO11902.1"/>
    </source>
</evidence>
<evidence type="ECO:0000259" key="10">
    <source>
        <dbReference type="Pfam" id="PF13813"/>
    </source>
</evidence>